<evidence type="ECO:0000256" key="1">
    <source>
        <dbReference type="SAM" id="Coils"/>
    </source>
</evidence>
<feature type="region of interest" description="Disordered" evidence="2">
    <location>
        <begin position="502"/>
        <end position="541"/>
    </location>
</feature>
<organism evidence="3 4">
    <name type="scientific">Racocetra fulgida</name>
    <dbReference type="NCBI Taxonomy" id="60492"/>
    <lineage>
        <taxon>Eukaryota</taxon>
        <taxon>Fungi</taxon>
        <taxon>Fungi incertae sedis</taxon>
        <taxon>Mucoromycota</taxon>
        <taxon>Glomeromycotina</taxon>
        <taxon>Glomeromycetes</taxon>
        <taxon>Diversisporales</taxon>
        <taxon>Gigasporaceae</taxon>
        <taxon>Racocetra</taxon>
    </lineage>
</organism>
<dbReference type="Proteomes" id="UP000789396">
    <property type="component" value="Unassembled WGS sequence"/>
</dbReference>
<feature type="region of interest" description="Disordered" evidence="2">
    <location>
        <begin position="296"/>
        <end position="325"/>
    </location>
</feature>
<sequence length="737" mass="83246">MSKSKYNLKEAFDDLNNVLSTKSVGSEKKKRGRPSKKGSSIASKEPNLFYDTNTATYQQAIDGLGYLLHEYKDNKDVAKKSRDILCHIALIVINSGLLENGQEDDWAKIVLETLSLIEVLSRMKYNQCELYSPEGQRYFFVDFNKWTISVTISTTASAEANRKIFQEDESADVDIDGQNLSVNEHVLTMTFDPVEGRIKDSIEKIFTNQKIKPRTQQPKVSVSIGILQPHSSSFNTTTALDTLSKSLEASKTPTSDRIDRHINILKDTDFDEVTLVNVDESQNNTSTFNNILAKSRSQLPKNVTPPPLPISSSSNENSPCNNINSMDRKSLTQILENNYNVNHRYAFPPPKQRTKPLNLSASKQKSKISNNADLVEKDNEIVVNKTILNNECSSSSAIRSNENVSTTVNVNSVQKRTDQSKYDKDNPKDIVRRQAETRNDTKVSNGTDLENARYQSNVAKNNNGSSVKNDKLFGLPRANENLNSLAKANATRKNLFNNVACKNKNDTGENREVSHGGSKRKALDLNDDGPEYPEQYRSDDQLKSNSNYRVITKKGGKKLVVVDDDESQIMSEEEFWNPKQNNYDSSSDIESFTNYLGEDEDKDDEEISMQDDSSPTINDNDEAIQEHDNGQQTFADEQLDEEIRSLLQLVGEAIFKQFQKQDSTLFQASENAIIQSETNLSQSLEKQFERKNNYTLIASESQQMMNKLKEGRNDLETMERTLIDMETMDLDFGINIE</sequence>
<feature type="compositionally biased region" description="Basic and acidic residues" evidence="2">
    <location>
        <begin position="503"/>
        <end position="514"/>
    </location>
</feature>
<feature type="region of interest" description="Disordered" evidence="2">
    <location>
        <begin position="413"/>
        <end position="471"/>
    </location>
</feature>
<gene>
    <name evidence="3" type="ORF">RFULGI_LOCUS7214</name>
</gene>
<feature type="region of interest" description="Disordered" evidence="2">
    <location>
        <begin position="346"/>
        <end position="365"/>
    </location>
</feature>
<name>A0A9N9CYN1_9GLOM</name>
<reference evidence="3" key="1">
    <citation type="submission" date="2021-06" db="EMBL/GenBank/DDBJ databases">
        <authorList>
            <person name="Kallberg Y."/>
            <person name="Tangrot J."/>
            <person name="Rosling A."/>
        </authorList>
    </citation>
    <scope>NUCLEOTIDE SEQUENCE</scope>
    <source>
        <strain evidence="3">IN212</strain>
    </source>
</reference>
<dbReference type="EMBL" id="CAJVPZ010010192">
    <property type="protein sequence ID" value="CAG8617126.1"/>
    <property type="molecule type" value="Genomic_DNA"/>
</dbReference>
<feature type="region of interest" description="Disordered" evidence="2">
    <location>
        <begin position="23"/>
        <end position="43"/>
    </location>
</feature>
<dbReference type="OrthoDB" id="2370407at2759"/>
<feature type="compositionally biased region" description="Low complexity" evidence="2">
    <location>
        <begin position="310"/>
        <end position="325"/>
    </location>
</feature>
<feature type="coiled-coil region" evidence="1">
    <location>
        <begin position="701"/>
        <end position="728"/>
    </location>
</feature>
<protein>
    <submittedName>
        <fullName evidence="3">4814_t:CDS:1</fullName>
    </submittedName>
</protein>
<feature type="compositionally biased region" description="Polar residues" evidence="2">
    <location>
        <begin position="442"/>
        <end position="467"/>
    </location>
</feature>
<accession>A0A9N9CYN1</accession>
<feature type="compositionally biased region" description="Polar residues" evidence="2">
    <location>
        <begin position="355"/>
        <end position="365"/>
    </location>
</feature>
<evidence type="ECO:0000313" key="4">
    <source>
        <dbReference type="Proteomes" id="UP000789396"/>
    </source>
</evidence>
<keyword evidence="4" id="KW-1185">Reference proteome</keyword>
<evidence type="ECO:0000256" key="2">
    <source>
        <dbReference type="SAM" id="MobiDB-lite"/>
    </source>
</evidence>
<feature type="compositionally biased region" description="Basic and acidic residues" evidence="2">
    <location>
        <begin position="415"/>
        <end position="441"/>
    </location>
</feature>
<proteinExistence type="predicted"/>
<evidence type="ECO:0000313" key="3">
    <source>
        <dbReference type="EMBL" id="CAG8617126.1"/>
    </source>
</evidence>
<comment type="caution">
    <text evidence="3">The sequence shown here is derived from an EMBL/GenBank/DDBJ whole genome shotgun (WGS) entry which is preliminary data.</text>
</comment>
<dbReference type="AlphaFoldDB" id="A0A9N9CYN1"/>
<feature type="non-terminal residue" evidence="3">
    <location>
        <position position="1"/>
    </location>
</feature>
<keyword evidence="1" id="KW-0175">Coiled coil</keyword>